<gene>
    <name evidence="8" type="ORF">SLS62_003667</name>
</gene>
<dbReference type="PANTHER" id="PTHR33048:SF155">
    <property type="entry name" value="INTEGRAL MEMBRANE PROTEIN"/>
    <property type="match status" value="1"/>
</dbReference>
<feature type="transmembrane region" description="Helical" evidence="6">
    <location>
        <begin position="6"/>
        <end position="26"/>
    </location>
</feature>
<evidence type="ECO:0000256" key="4">
    <source>
        <dbReference type="ARBA" id="ARBA00023136"/>
    </source>
</evidence>
<feature type="transmembrane region" description="Helical" evidence="6">
    <location>
        <begin position="232"/>
        <end position="251"/>
    </location>
</feature>
<dbReference type="PANTHER" id="PTHR33048">
    <property type="entry name" value="PTH11-LIKE INTEGRAL MEMBRANE PROTEIN (AFU_ORTHOLOGUE AFUA_5G11245)"/>
    <property type="match status" value="1"/>
</dbReference>
<accession>A0AAN9US28</accession>
<dbReference type="GO" id="GO:0016020">
    <property type="term" value="C:membrane"/>
    <property type="evidence" value="ECO:0007669"/>
    <property type="project" value="UniProtKB-SubCell"/>
</dbReference>
<keyword evidence="3 6" id="KW-1133">Transmembrane helix</keyword>
<evidence type="ECO:0000256" key="2">
    <source>
        <dbReference type="ARBA" id="ARBA00022692"/>
    </source>
</evidence>
<evidence type="ECO:0000259" key="7">
    <source>
        <dbReference type="Pfam" id="PF20684"/>
    </source>
</evidence>
<keyword evidence="9" id="KW-1185">Reference proteome</keyword>
<dbReference type="InterPro" id="IPR049326">
    <property type="entry name" value="Rhodopsin_dom_fungi"/>
</dbReference>
<keyword evidence="4 6" id="KW-0472">Membrane</keyword>
<comment type="similarity">
    <text evidence="5">Belongs to the SAT4 family.</text>
</comment>
<dbReference type="InterPro" id="IPR052337">
    <property type="entry name" value="SAT4-like"/>
</dbReference>
<comment type="subcellular location">
    <subcellularLocation>
        <location evidence="1">Membrane</location>
        <topology evidence="1">Multi-pass membrane protein</topology>
    </subcellularLocation>
</comment>
<organism evidence="8 9">
    <name type="scientific">Diatrype stigma</name>
    <dbReference type="NCBI Taxonomy" id="117547"/>
    <lineage>
        <taxon>Eukaryota</taxon>
        <taxon>Fungi</taxon>
        <taxon>Dikarya</taxon>
        <taxon>Ascomycota</taxon>
        <taxon>Pezizomycotina</taxon>
        <taxon>Sordariomycetes</taxon>
        <taxon>Xylariomycetidae</taxon>
        <taxon>Xylariales</taxon>
        <taxon>Diatrypaceae</taxon>
        <taxon>Diatrype</taxon>
    </lineage>
</organism>
<proteinExistence type="inferred from homology"/>
<dbReference type="Pfam" id="PF20684">
    <property type="entry name" value="Fung_rhodopsin"/>
    <property type="match status" value="1"/>
</dbReference>
<feature type="domain" description="Rhodopsin" evidence="7">
    <location>
        <begin position="53"/>
        <end position="256"/>
    </location>
</feature>
<evidence type="ECO:0000313" key="8">
    <source>
        <dbReference type="EMBL" id="KAK7754374.1"/>
    </source>
</evidence>
<feature type="transmembrane region" description="Helical" evidence="6">
    <location>
        <begin position="84"/>
        <end position="108"/>
    </location>
</feature>
<reference evidence="8 9" key="1">
    <citation type="submission" date="2024-02" db="EMBL/GenBank/DDBJ databases">
        <title>De novo assembly and annotation of 12 fungi associated with fruit tree decline syndrome in Ontario, Canada.</title>
        <authorList>
            <person name="Sulman M."/>
            <person name="Ellouze W."/>
            <person name="Ilyukhin E."/>
        </authorList>
    </citation>
    <scope>NUCLEOTIDE SEQUENCE [LARGE SCALE GENOMIC DNA]</scope>
    <source>
        <strain evidence="8 9">M11/M66-122</strain>
    </source>
</reference>
<feature type="transmembrane region" description="Helical" evidence="6">
    <location>
        <begin position="115"/>
        <end position="137"/>
    </location>
</feature>
<dbReference type="Proteomes" id="UP001320420">
    <property type="component" value="Unassembled WGS sequence"/>
</dbReference>
<dbReference type="AlphaFoldDB" id="A0AAN9US28"/>
<feature type="transmembrane region" description="Helical" evidence="6">
    <location>
        <begin position="47"/>
        <end position="64"/>
    </location>
</feature>
<comment type="caution">
    <text evidence="8">The sequence shown here is derived from an EMBL/GenBank/DDBJ whole genome shotgun (WGS) entry which is preliminary data.</text>
</comment>
<protein>
    <recommendedName>
        <fullName evidence="7">Rhodopsin domain-containing protein</fullName>
    </recommendedName>
</protein>
<feature type="transmembrane region" description="Helical" evidence="6">
    <location>
        <begin position="157"/>
        <end position="180"/>
    </location>
</feature>
<feature type="transmembrane region" description="Helical" evidence="6">
    <location>
        <begin position="192"/>
        <end position="212"/>
    </location>
</feature>
<evidence type="ECO:0000313" key="9">
    <source>
        <dbReference type="Proteomes" id="UP001320420"/>
    </source>
</evidence>
<evidence type="ECO:0000256" key="5">
    <source>
        <dbReference type="ARBA" id="ARBA00038359"/>
    </source>
</evidence>
<evidence type="ECO:0000256" key="6">
    <source>
        <dbReference type="SAM" id="Phobius"/>
    </source>
</evidence>
<keyword evidence="2 6" id="KW-0812">Transmembrane</keyword>
<evidence type="ECO:0000256" key="1">
    <source>
        <dbReference type="ARBA" id="ARBA00004141"/>
    </source>
</evidence>
<name>A0AAN9US28_9PEZI</name>
<dbReference type="EMBL" id="JAKJXP020000021">
    <property type="protein sequence ID" value="KAK7754374.1"/>
    <property type="molecule type" value="Genomic_DNA"/>
</dbReference>
<evidence type="ECO:0000256" key="3">
    <source>
        <dbReference type="ARBA" id="ARBA00022989"/>
    </source>
</evidence>
<sequence>MAVLGYRRILSASMVTFLTLDTAAMAGRVYVRTKMKSRSFGYYRRQVGYVIHCAMGFTSMSYGYAAEEESPHYDQREALRYYFANQLCVYISSGLVKLAVAMVLYRLAASKRLRWALIASMAIVGVWTVVMTLYTSWLCAAKGSSNYAGSDTCRNIGYFRTISNIFIDYFYALLPVYILWNIQMSLKLKLTVLLLLGLGAFASSATIVKLVVIIKLTHASKAEEEGLHYDLLLWADIELGLAIFCASAAALRPLLKQVPGLWDVFRSHRSHGKSHATDSALHGQPYRTIDHNNDNELDRLDLMGRSTSLAAASSYASDTREKDKVGVGVVV</sequence>